<dbReference type="InterPro" id="IPR013536">
    <property type="entry name" value="WLM_dom"/>
</dbReference>
<organism evidence="3 4">
    <name type="scientific">Malassezia furfur</name>
    <name type="common">Pityriasis versicolor infection agent</name>
    <name type="synonym">Pityrosporum furfur</name>
    <dbReference type="NCBI Taxonomy" id="55194"/>
    <lineage>
        <taxon>Eukaryota</taxon>
        <taxon>Fungi</taxon>
        <taxon>Dikarya</taxon>
        <taxon>Basidiomycota</taxon>
        <taxon>Ustilaginomycotina</taxon>
        <taxon>Malasseziomycetes</taxon>
        <taxon>Malasseziales</taxon>
        <taxon>Malasseziaceae</taxon>
        <taxon>Malassezia</taxon>
    </lineage>
</organism>
<gene>
    <name evidence="3" type="ORF">GLX27_004432</name>
</gene>
<evidence type="ECO:0000313" key="3">
    <source>
        <dbReference type="EMBL" id="WFD49747.1"/>
    </source>
</evidence>
<evidence type="ECO:0000259" key="2">
    <source>
        <dbReference type="PROSITE" id="PS51397"/>
    </source>
</evidence>
<feature type="domain" description="WLM" evidence="2">
    <location>
        <begin position="45"/>
        <end position="226"/>
    </location>
</feature>
<reference evidence="3 4" key="1">
    <citation type="journal article" date="2020" name="Elife">
        <title>Loss of centromere function drives karyotype evolution in closely related Malassezia species.</title>
        <authorList>
            <person name="Sankaranarayanan S.R."/>
            <person name="Ianiri G."/>
            <person name="Coelho M.A."/>
            <person name="Reza M.H."/>
            <person name="Thimmappa B.C."/>
            <person name="Ganguly P."/>
            <person name="Vadnala R.N."/>
            <person name="Sun S."/>
            <person name="Siddharthan R."/>
            <person name="Tellgren-Roth C."/>
            <person name="Dawson T.L."/>
            <person name="Heitman J."/>
            <person name="Sanyal K."/>
        </authorList>
    </citation>
    <scope>NUCLEOTIDE SEQUENCE [LARGE SCALE GENOMIC DNA]</scope>
    <source>
        <strain evidence="3">CBS14141</strain>
    </source>
</reference>
<dbReference type="PANTHER" id="PTHR47795:SF1">
    <property type="entry name" value="DNA-DEPENDENT METALLOPROTEASE WSS1 HOMOLOG 2"/>
    <property type="match status" value="1"/>
</dbReference>
<evidence type="ECO:0000256" key="1">
    <source>
        <dbReference type="SAM" id="MobiDB-lite"/>
    </source>
</evidence>
<keyword evidence="4" id="KW-1185">Reference proteome</keyword>
<dbReference type="Pfam" id="PF08325">
    <property type="entry name" value="WLM"/>
    <property type="match status" value="1"/>
</dbReference>
<name>A0ABY8EVU7_MALFU</name>
<dbReference type="Proteomes" id="UP000818624">
    <property type="component" value="Chromosome 6"/>
</dbReference>
<dbReference type="PROSITE" id="PS51397">
    <property type="entry name" value="WLM"/>
    <property type="match status" value="1"/>
</dbReference>
<feature type="region of interest" description="Disordered" evidence="1">
    <location>
        <begin position="1"/>
        <end position="25"/>
    </location>
</feature>
<accession>A0ABY8EVU7</accession>
<protein>
    <recommendedName>
        <fullName evidence="2">WLM domain-containing protein</fullName>
    </recommendedName>
</protein>
<evidence type="ECO:0000313" key="4">
    <source>
        <dbReference type="Proteomes" id="UP000818624"/>
    </source>
</evidence>
<dbReference type="EMBL" id="CP046239">
    <property type="protein sequence ID" value="WFD49747.1"/>
    <property type="molecule type" value="Genomic_DNA"/>
</dbReference>
<sequence>MLGATDDEVQGVRDQESAWAKRRAPRTLHPSLLRGAKPRSTVTLSQPAVFGQLAVHPGTQPTDRYHALVLRYLERLANDPAVLHVCRAHGYQVGVLTELLPHEHPDLLGLNENKGQRILLRIRTDAADGTRDYKTTRRVLMHELAHNEISDHPPEFKALNSLLNNEVDAFERAQAAGTHRLQDTPTYEPHAPSAGGAHTLGTSVSDPDELEERRARILFATETRLAKLDQEINAKCGDAQSSVAPSASP</sequence>
<dbReference type="PANTHER" id="PTHR47795">
    <property type="entry name" value="UBIQUITIN AND WLM DOMAIN-CONTAINING METALLOPROTEASE SPCC1442.07C"/>
    <property type="match status" value="1"/>
</dbReference>
<proteinExistence type="predicted"/>
<feature type="region of interest" description="Disordered" evidence="1">
    <location>
        <begin position="180"/>
        <end position="208"/>
    </location>
</feature>